<dbReference type="InterPro" id="IPR014985">
    <property type="entry name" value="WbqC"/>
</dbReference>
<dbReference type="RefSeq" id="WP_102841382.1">
    <property type="nucleotide sequence ID" value="NZ_CP065720.1"/>
</dbReference>
<dbReference type="EMBL" id="CP065720">
    <property type="protein sequence ID" value="QPT16380.1"/>
    <property type="molecule type" value="Genomic_DNA"/>
</dbReference>
<dbReference type="Proteomes" id="UP001164632">
    <property type="component" value="Chromosome"/>
</dbReference>
<dbReference type="AlphaFoldDB" id="A0AA47I0L3"/>
<reference evidence="2" key="2">
    <citation type="submission" date="2022-11" db="EMBL/GenBank/DDBJ databases">
        <title>Genomic of Pseudomonas TF18.</title>
        <authorList>
            <person name="Liu T."/>
        </authorList>
    </citation>
    <scope>NUCLEOTIDE SEQUENCE</scope>
    <source>
        <strain evidence="2">TF18</strain>
    </source>
</reference>
<dbReference type="Proteomes" id="UP000595058">
    <property type="component" value="Chromosome"/>
</dbReference>
<proteinExistence type="predicted"/>
<dbReference type="EMBL" id="CP113257">
    <property type="protein sequence ID" value="WAE54421.1"/>
    <property type="molecule type" value="Genomic_DNA"/>
</dbReference>
<name>A0AA47I0L3_9GAMM</name>
<accession>A0AA47I0L3</accession>
<reference evidence="1 3" key="1">
    <citation type="submission" date="2020-12" db="EMBL/GenBank/DDBJ databases">
        <title>FDA dAtabase for Regulatory Grade micrObial Sequences (FDA-ARGOS): Supporting development and validation of Infectious Disease Dx tests.</title>
        <authorList>
            <person name="Sproer C."/>
            <person name="Gronow S."/>
            <person name="Severitt S."/>
            <person name="Schroder I."/>
            <person name="Tallon L."/>
            <person name="Sadzewicz L."/>
            <person name="Zhao X."/>
            <person name="Boylan J."/>
            <person name="Ott S."/>
            <person name="Bowen H."/>
            <person name="Vavikolanu K."/>
            <person name="Mehta A."/>
            <person name="Aluvathingal J."/>
            <person name="Nadendla S."/>
            <person name="Lowell S."/>
            <person name="Myers T."/>
            <person name="Yan Y."/>
            <person name="Sichtig H."/>
        </authorList>
    </citation>
    <scope>NUCLEOTIDE SEQUENCE [LARGE SCALE GENOMIC DNA]</scope>
    <source>
        <strain evidence="1 3">FDAARGOS_877</strain>
    </source>
</reference>
<evidence type="ECO:0000313" key="4">
    <source>
        <dbReference type="Proteomes" id="UP001164632"/>
    </source>
</evidence>
<dbReference type="GeneID" id="75214245"/>
<evidence type="ECO:0000313" key="2">
    <source>
        <dbReference type="EMBL" id="WAE54421.1"/>
    </source>
</evidence>
<keyword evidence="3" id="KW-1185">Reference proteome</keyword>
<evidence type="ECO:0000313" key="1">
    <source>
        <dbReference type="EMBL" id="QPT16380.1"/>
    </source>
</evidence>
<organism evidence="2 4">
    <name type="scientific">Stutzerimonas frequens</name>
    <dbReference type="NCBI Taxonomy" id="2968969"/>
    <lineage>
        <taxon>Bacteria</taxon>
        <taxon>Pseudomonadati</taxon>
        <taxon>Pseudomonadota</taxon>
        <taxon>Gammaproteobacteria</taxon>
        <taxon>Pseudomonadales</taxon>
        <taxon>Pseudomonadaceae</taxon>
        <taxon>Stutzerimonas</taxon>
    </lineage>
</organism>
<protein>
    <submittedName>
        <fullName evidence="2">WbqC family protein</fullName>
    </submittedName>
</protein>
<dbReference type="Pfam" id="PF08889">
    <property type="entry name" value="WbqC"/>
    <property type="match status" value="1"/>
</dbReference>
<gene>
    <name evidence="1" type="ORF">I6G34_13070</name>
    <name evidence="2" type="ORF">OSV15_09770</name>
</gene>
<evidence type="ECO:0000313" key="3">
    <source>
        <dbReference type="Proteomes" id="UP000595058"/>
    </source>
</evidence>
<sequence length="248" mass="28889">MLRTVSMMQPYLFPYLGYFQLIALSDVFVLGDDLQYVKGSWMNRNRILVNGQPKLITFPLRKGHQTERINQRWLCDDFDKEAAALMKTLERSYARAPQRDTVLPLIQSILECPERNLATFTEHSLRRLCAYLDIRTPIYRGSSLDLPARMDMQERVIQITHRMDGELYLNPIGGMELYCPARFRAEGLLLRFLRMDDDVVYPQLKHAFVPSLSIIDVMMFNSREQLKGLLLRFSVVEGHEKRATLMPA</sequence>